<evidence type="ECO:0000256" key="1">
    <source>
        <dbReference type="ARBA" id="ARBA00005254"/>
    </source>
</evidence>
<organism evidence="4 5">
    <name type="scientific">Rhodovibrio sodomensis</name>
    <dbReference type="NCBI Taxonomy" id="1088"/>
    <lineage>
        <taxon>Bacteria</taxon>
        <taxon>Pseudomonadati</taxon>
        <taxon>Pseudomonadota</taxon>
        <taxon>Alphaproteobacteria</taxon>
        <taxon>Rhodospirillales</taxon>
        <taxon>Rhodovibrionaceae</taxon>
        <taxon>Rhodovibrio</taxon>
    </lineage>
</organism>
<comment type="similarity">
    <text evidence="1 3">Belongs to the enoyl-CoA hydratase/isomerase family.</text>
</comment>
<dbReference type="Pfam" id="PF00378">
    <property type="entry name" value="ECH_1"/>
    <property type="match status" value="1"/>
</dbReference>
<sequence length="259" mass="27789">MADEILLHRAGAVATVTLNRPERRNACNLAMWRALHRVMDEIAADDGLRCVVVRGAGGQAFGAGADMSEFEAERFSAEQARSYNAVMAPAIYALRDCPHPTVALVQGACMGGGLEMAIFCDLRIAGAGATFGMPINRIGHGLPLPELAELVALVGRPAALELLLEGRIWSAEQARERGLVTRVSADAEVEAEACAAAGRIAKGAPIAARLHKRMARRVDQPEPLTADELDAPFRTCDTADYKTGVRAFLNKERPDFRGE</sequence>
<evidence type="ECO:0000313" key="4">
    <source>
        <dbReference type="EMBL" id="MBK1669680.1"/>
    </source>
</evidence>
<dbReference type="InterPro" id="IPR001753">
    <property type="entry name" value="Enoyl-CoA_hydra/iso"/>
</dbReference>
<dbReference type="RefSeq" id="WP_200342020.1">
    <property type="nucleotide sequence ID" value="NZ_NRRL01000057.1"/>
</dbReference>
<reference evidence="4 5" key="1">
    <citation type="journal article" date="2020" name="Microorganisms">
        <title>Osmotic Adaptation and Compatible Solute Biosynthesis of Phototrophic Bacteria as Revealed from Genome Analyses.</title>
        <authorList>
            <person name="Imhoff J.F."/>
            <person name="Rahn T."/>
            <person name="Kunzel S."/>
            <person name="Keller A."/>
            <person name="Neulinger S.C."/>
        </authorList>
    </citation>
    <scope>NUCLEOTIDE SEQUENCE [LARGE SCALE GENOMIC DNA]</scope>
    <source>
        <strain evidence="4 5">DSM 9895</strain>
    </source>
</reference>
<dbReference type="PANTHER" id="PTHR11941:SF54">
    <property type="entry name" value="ENOYL-COA HYDRATASE, MITOCHONDRIAL"/>
    <property type="match status" value="1"/>
</dbReference>
<dbReference type="SUPFAM" id="SSF52096">
    <property type="entry name" value="ClpP/crotonase"/>
    <property type="match status" value="1"/>
</dbReference>
<accession>A0ABS1DJY5</accession>
<comment type="caution">
    <text evidence="4">The sequence shown here is derived from an EMBL/GenBank/DDBJ whole genome shotgun (WGS) entry which is preliminary data.</text>
</comment>
<dbReference type="InterPro" id="IPR029045">
    <property type="entry name" value="ClpP/crotonase-like_dom_sf"/>
</dbReference>
<keyword evidence="5" id="KW-1185">Reference proteome</keyword>
<dbReference type="EMBL" id="NRRL01000057">
    <property type="protein sequence ID" value="MBK1669680.1"/>
    <property type="molecule type" value="Genomic_DNA"/>
</dbReference>
<keyword evidence="2" id="KW-0456">Lyase</keyword>
<dbReference type="CDD" id="cd06558">
    <property type="entry name" value="crotonase-like"/>
    <property type="match status" value="1"/>
</dbReference>
<proteinExistence type="inferred from homology"/>
<evidence type="ECO:0000313" key="5">
    <source>
        <dbReference type="Proteomes" id="UP001296873"/>
    </source>
</evidence>
<name>A0ABS1DJY5_9PROT</name>
<protein>
    <submittedName>
        <fullName evidence="4">Enoyl-CoA hydratase</fullName>
    </submittedName>
</protein>
<dbReference type="Gene3D" id="1.10.12.10">
    <property type="entry name" value="Lyase 2-enoyl-coa Hydratase, Chain A, domain 2"/>
    <property type="match status" value="1"/>
</dbReference>
<gene>
    <name evidence="4" type="ORF">CKO28_16700</name>
</gene>
<dbReference type="InterPro" id="IPR018376">
    <property type="entry name" value="Enoyl-CoA_hyd/isom_CS"/>
</dbReference>
<dbReference type="InterPro" id="IPR014748">
    <property type="entry name" value="Enoyl-CoA_hydra_C"/>
</dbReference>
<dbReference type="Gene3D" id="3.90.226.10">
    <property type="entry name" value="2-enoyl-CoA Hydratase, Chain A, domain 1"/>
    <property type="match status" value="1"/>
</dbReference>
<dbReference type="PANTHER" id="PTHR11941">
    <property type="entry name" value="ENOYL-COA HYDRATASE-RELATED"/>
    <property type="match status" value="1"/>
</dbReference>
<evidence type="ECO:0000256" key="2">
    <source>
        <dbReference type="ARBA" id="ARBA00023239"/>
    </source>
</evidence>
<evidence type="ECO:0000256" key="3">
    <source>
        <dbReference type="RuleBase" id="RU003707"/>
    </source>
</evidence>
<dbReference type="PROSITE" id="PS00166">
    <property type="entry name" value="ENOYL_COA_HYDRATASE"/>
    <property type="match status" value="1"/>
</dbReference>
<dbReference type="Proteomes" id="UP001296873">
    <property type="component" value="Unassembled WGS sequence"/>
</dbReference>